<evidence type="ECO:0000313" key="2">
    <source>
        <dbReference type="Proteomes" id="UP000605992"/>
    </source>
</evidence>
<name>A0A8J4DE64_9ACTN</name>
<proteinExistence type="predicted"/>
<gene>
    <name evidence="1" type="ORF">Pth03_73370</name>
</gene>
<dbReference type="RefSeq" id="WP_203949037.1">
    <property type="nucleotide sequence ID" value="NZ_BOOR01000074.1"/>
</dbReference>
<comment type="caution">
    <text evidence="1">The sequence shown here is derived from an EMBL/GenBank/DDBJ whole genome shotgun (WGS) entry which is preliminary data.</text>
</comment>
<evidence type="ECO:0000313" key="1">
    <source>
        <dbReference type="EMBL" id="GII58948.1"/>
    </source>
</evidence>
<dbReference type="Gene3D" id="3.30.565.10">
    <property type="entry name" value="Histidine kinase-like ATPase, C-terminal domain"/>
    <property type="match status" value="1"/>
</dbReference>
<sequence length="209" mass="22571">MAEHRYSAADITILEFDDSVRTRTAMYFRASRESPELATRVLSEVVGHALHPATRVGPPHTARAHAEISADLAFSVEDDLTDALDDQGRPRPGYYDSLLGPDRWLSGAAAALSGRTVVEVWRDGRGFRQELAGLRPLGAPEEFEPSAGGGTRLSCELDPALFAPGSAITTDLDSLDLHGTHCPEPHGGHVTIRDLRTSREWAAPNAGRP</sequence>
<organism evidence="1 2">
    <name type="scientific">Planotetraspora thailandica</name>
    <dbReference type="NCBI Taxonomy" id="487172"/>
    <lineage>
        <taxon>Bacteria</taxon>
        <taxon>Bacillati</taxon>
        <taxon>Actinomycetota</taxon>
        <taxon>Actinomycetes</taxon>
        <taxon>Streptosporangiales</taxon>
        <taxon>Streptosporangiaceae</taxon>
        <taxon>Planotetraspora</taxon>
    </lineage>
</organism>
<dbReference type="InterPro" id="IPR036890">
    <property type="entry name" value="HATPase_C_sf"/>
</dbReference>
<dbReference type="EMBL" id="BOOR01000074">
    <property type="protein sequence ID" value="GII58948.1"/>
    <property type="molecule type" value="Genomic_DNA"/>
</dbReference>
<accession>A0A8J4DE64</accession>
<keyword evidence="2" id="KW-1185">Reference proteome</keyword>
<dbReference type="AlphaFoldDB" id="A0A8J4DE64"/>
<reference evidence="1" key="1">
    <citation type="submission" date="2021-01" db="EMBL/GenBank/DDBJ databases">
        <title>Whole genome shotgun sequence of Planotetraspora thailandica NBRC 104271.</title>
        <authorList>
            <person name="Komaki H."/>
            <person name="Tamura T."/>
        </authorList>
    </citation>
    <scope>NUCLEOTIDE SEQUENCE</scope>
    <source>
        <strain evidence="1">NBRC 104271</strain>
    </source>
</reference>
<protein>
    <submittedName>
        <fullName evidence="1">Uncharacterized protein</fullName>
    </submittedName>
</protein>
<dbReference type="Proteomes" id="UP000605992">
    <property type="component" value="Unassembled WGS sequence"/>
</dbReference>